<organism evidence="1">
    <name type="scientific">Providencia stuartii</name>
    <dbReference type="NCBI Taxonomy" id="588"/>
    <lineage>
        <taxon>Bacteria</taxon>
        <taxon>Pseudomonadati</taxon>
        <taxon>Pseudomonadota</taxon>
        <taxon>Gammaproteobacteria</taxon>
        <taxon>Enterobacterales</taxon>
        <taxon>Morganellaceae</taxon>
        <taxon>Providencia</taxon>
    </lineage>
</organism>
<proteinExistence type="predicted"/>
<name>A0AAI9GJ39_PROST</name>
<dbReference type="SUPFAM" id="SSF56672">
    <property type="entry name" value="DNA/RNA polymerases"/>
    <property type="match status" value="1"/>
</dbReference>
<protein>
    <recommendedName>
        <fullName evidence="2">Group II intron-encoded protein ltrA</fullName>
    </recommendedName>
</protein>
<evidence type="ECO:0000313" key="1">
    <source>
        <dbReference type="EMBL" id="EMJ5135289.1"/>
    </source>
</evidence>
<dbReference type="EMBL" id="ABMABF030000010">
    <property type="protein sequence ID" value="EMJ5135289.1"/>
    <property type="molecule type" value="Genomic_DNA"/>
</dbReference>
<gene>
    <name evidence="1" type="ORF">RG298_003041</name>
</gene>
<accession>A0AAI9GJ39</accession>
<reference evidence="1" key="1">
    <citation type="submission" date="2024-02" db="EMBL/GenBank/DDBJ databases">
        <authorList>
            <consortium name="Clinical and Environmental Microbiology Branch: Whole genome sequencing antimicrobial resistance pathogens in the healthcare setting"/>
        </authorList>
    </citation>
    <scope>NUCLEOTIDE SEQUENCE</scope>
    <source>
        <strain evidence="1">2021GO-0154</strain>
    </source>
</reference>
<dbReference type="InterPro" id="IPR043502">
    <property type="entry name" value="DNA/RNA_pol_sf"/>
</dbReference>
<evidence type="ECO:0008006" key="2">
    <source>
        <dbReference type="Google" id="ProtNLM"/>
    </source>
</evidence>
<comment type="caution">
    <text evidence="1">The sequence shown here is derived from an EMBL/GenBank/DDBJ whole genome shotgun (WGS) entry which is preliminary data.</text>
</comment>
<dbReference type="AlphaFoldDB" id="A0AAI9GJ39"/>
<sequence length="60" mass="6675">MDISKSDGGVRTLGIPTVIERLIQQGIAQKLSLLVEPTFSSSSYGFRPSRNAWQVVRQVR</sequence>